<evidence type="ECO:0000256" key="3">
    <source>
        <dbReference type="ARBA" id="ARBA00022676"/>
    </source>
</evidence>
<evidence type="ECO:0000256" key="5">
    <source>
        <dbReference type="ARBA" id="ARBA00022692"/>
    </source>
</evidence>
<feature type="transmembrane region" description="Helical" evidence="8">
    <location>
        <begin position="197"/>
        <end position="229"/>
    </location>
</feature>
<feature type="transmembrane region" description="Helical" evidence="8">
    <location>
        <begin position="43"/>
        <end position="64"/>
    </location>
</feature>
<dbReference type="InterPro" id="IPR003342">
    <property type="entry name" value="ArnT-like_N"/>
</dbReference>
<evidence type="ECO:0000256" key="8">
    <source>
        <dbReference type="SAM" id="Phobius"/>
    </source>
</evidence>
<keyword evidence="3 10" id="KW-0328">Glycosyltransferase</keyword>
<keyword evidence="2" id="KW-1003">Cell membrane</keyword>
<feature type="transmembrane region" description="Helical" evidence="8">
    <location>
        <begin position="241"/>
        <end position="259"/>
    </location>
</feature>
<dbReference type="EMBL" id="PNRF01000048">
    <property type="protein sequence ID" value="PMR71955.1"/>
    <property type="molecule type" value="Genomic_DNA"/>
</dbReference>
<protein>
    <submittedName>
        <fullName evidence="10">Dolichyl-phosphate-mannose--protein mannosyltransferase</fullName>
    </submittedName>
</protein>
<dbReference type="GO" id="GO:0006493">
    <property type="term" value="P:protein O-linked glycosylation"/>
    <property type="evidence" value="ECO:0007669"/>
    <property type="project" value="InterPro"/>
</dbReference>
<dbReference type="PANTHER" id="PTHR33908">
    <property type="entry name" value="MANNOSYLTRANSFERASE YKCB-RELATED"/>
    <property type="match status" value="1"/>
</dbReference>
<accession>A0A2N7TUW1</accession>
<evidence type="ECO:0000256" key="2">
    <source>
        <dbReference type="ARBA" id="ARBA00022475"/>
    </source>
</evidence>
<dbReference type="OrthoDB" id="9775035at2"/>
<keyword evidence="5 8" id="KW-0812">Transmembrane</keyword>
<dbReference type="GO" id="GO:0000030">
    <property type="term" value="F:mannosyltransferase activity"/>
    <property type="evidence" value="ECO:0007669"/>
    <property type="project" value="InterPro"/>
</dbReference>
<evidence type="ECO:0000313" key="10">
    <source>
        <dbReference type="EMBL" id="PMR71955.1"/>
    </source>
</evidence>
<dbReference type="GO" id="GO:0005886">
    <property type="term" value="C:plasma membrane"/>
    <property type="evidence" value="ECO:0007669"/>
    <property type="project" value="UniProtKB-SubCell"/>
</dbReference>
<dbReference type="Proteomes" id="UP000235803">
    <property type="component" value="Unassembled WGS sequence"/>
</dbReference>
<feature type="transmembrane region" description="Helical" evidence="8">
    <location>
        <begin position="300"/>
        <end position="324"/>
    </location>
</feature>
<keyword evidence="11" id="KW-1185">Reference proteome</keyword>
<evidence type="ECO:0000256" key="1">
    <source>
        <dbReference type="ARBA" id="ARBA00004651"/>
    </source>
</evidence>
<evidence type="ECO:0000256" key="6">
    <source>
        <dbReference type="ARBA" id="ARBA00022989"/>
    </source>
</evidence>
<comment type="caution">
    <text evidence="10">The sequence shown here is derived from an EMBL/GenBank/DDBJ whole genome shotgun (WGS) entry which is preliminary data.</text>
</comment>
<name>A0A2N7TUW1_9GAMM</name>
<keyword evidence="4 10" id="KW-0808">Transferase</keyword>
<gene>
    <name evidence="10" type="ORF">C1H69_22475</name>
</gene>
<evidence type="ECO:0000313" key="11">
    <source>
        <dbReference type="Proteomes" id="UP000235803"/>
    </source>
</evidence>
<dbReference type="Pfam" id="PF02366">
    <property type="entry name" value="PMT"/>
    <property type="match status" value="1"/>
</dbReference>
<feature type="transmembrane region" description="Helical" evidence="8">
    <location>
        <begin position="121"/>
        <end position="138"/>
    </location>
</feature>
<feature type="transmembrane region" description="Helical" evidence="8">
    <location>
        <begin position="336"/>
        <end position="356"/>
    </location>
</feature>
<dbReference type="GO" id="GO:0016763">
    <property type="term" value="F:pentosyltransferase activity"/>
    <property type="evidence" value="ECO:0007669"/>
    <property type="project" value="TreeGrafter"/>
</dbReference>
<keyword evidence="6 8" id="KW-1133">Transmembrane helix</keyword>
<organism evidence="10 11">
    <name type="scientific">Billgrantia endophytica</name>
    <dbReference type="NCBI Taxonomy" id="2033802"/>
    <lineage>
        <taxon>Bacteria</taxon>
        <taxon>Pseudomonadati</taxon>
        <taxon>Pseudomonadota</taxon>
        <taxon>Gammaproteobacteria</taxon>
        <taxon>Oceanospirillales</taxon>
        <taxon>Halomonadaceae</taxon>
        <taxon>Billgrantia</taxon>
    </lineage>
</organism>
<keyword evidence="7 8" id="KW-0472">Membrane</keyword>
<reference evidence="10 11" key="1">
    <citation type="submission" date="2018-01" db="EMBL/GenBank/DDBJ databases">
        <title>Halomonas endophytica sp. nov., isolated from storage liquid in the stems of Populus euphratica.</title>
        <authorList>
            <person name="Chen C."/>
        </authorList>
    </citation>
    <scope>NUCLEOTIDE SEQUENCE [LARGE SCALE GENOMIC DNA]</scope>
    <source>
        <strain evidence="10 11">MC28</strain>
    </source>
</reference>
<feature type="domain" description="ArnT-like N-terminal" evidence="9">
    <location>
        <begin position="67"/>
        <end position="271"/>
    </location>
</feature>
<evidence type="ECO:0000256" key="4">
    <source>
        <dbReference type="ARBA" id="ARBA00022679"/>
    </source>
</evidence>
<proteinExistence type="predicted"/>
<dbReference type="AlphaFoldDB" id="A0A2N7TUW1"/>
<evidence type="ECO:0000259" key="9">
    <source>
        <dbReference type="Pfam" id="PF02366"/>
    </source>
</evidence>
<feature type="transmembrane region" description="Helical" evidence="8">
    <location>
        <begin position="150"/>
        <end position="177"/>
    </location>
</feature>
<comment type="subcellular location">
    <subcellularLocation>
        <location evidence="1">Cell membrane</location>
        <topology evidence="1">Multi-pass membrane protein</topology>
    </subcellularLocation>
</comment>
<evidence type="ECO:0000256" key="7">
    <source>
        <dbReference type="ARBA" id="ARBA00023136"/>
    </source>
</evidence>
<feature type="transmembrane region" description="Helical" evidence="8">
    <location>
        <begin position="397"/>
        <end position="419"/>
    </location>
</feature>
<dbReference type="PANTHER" id="PTHR33908:SF3">
    <property type="entry name" value="UNDECAPRENYL PHOSPHATE-ALPHA-4-AMINO-4-DEOXY-L-ARABINOSE ARABINOSYL TRANSFERASE"/>
    <property type="match status" value="1"/>
</dbReference>
<feature type="transmembrane region" description="Helical" evidence="8">
    <location>
        <begin position="362"/>
        <end position="385"/>
    </location>
</feature>
<dbReference type="GO" id="GO:0010041">
    <property type="term" value="P:response to iron(III) ion"/>
    <property type="evidence" value="ECO:0007669"/>
    <property type="project" value="TreeGrafter"/>
</dbReference>
<dbReference type="GO" id="GO:0009103">
    <property type="term" value="P:lipopolysaccharide biosynthetic process"/>
    <property type="evidence" value="ECO:0007669"/>
    <property type="project" value="UniProtKB-ARBA"/>
</dbReference>
<dbReference type="InterPro" id="IPR050297">
    <property type="entry name" value="LipidA_mod_glycosyltrf_83"/>
</dbReference>
<sequence length="518" mass="56834">MSKPSSAPAIWCVTWAKRPAGPHPAGKTARSLAMKRLDLRRPAGAMLTLALGLLGLRLVSMLWVPYIDTTEPRYAEIARLMAQSGDWVTPWFEPGVPFWGKPPLSFWLQALSMKLFGLSEWVARFPAWVATALTLWPLHALARAWAGRRAAAAAVLIHVTCALPYMMAGAVLTDPFLALGTTLFMAGLMLPQWHWRLLAAVGLAIGLLAKGPLALVIVAGPAALCLLAYRRRVWPALSMRGWLVGLSLVASLVVPWYVIAEIRTPGFWDYFLIGEHVRRFLEPGWAGDLYGTAHRRAIGAIWLGWLAATLPWSPLALAMLAAALRHRRGRGALLRLIRRPMTGYLIAWALFVPLFFTLSRNILWTYVLPALPAFAILTGRALVLVQRRLRLGRSPALHAVGTAPALFVPVVTLLATLAICFNPGSVKTEKALIRQVMSVAPPGATLWFVDSRSFSARYYSRGQALLISSEELPALVAGTEGAIFIAARPDVMARLQTTLPLTALPLADSRRYRVGRIR</sequence>